<evidence type="ECO:0000313" key="10">
    <source>
        <dbReference type="Proteomes" id="UP000604381"/>
    </source>
</evidence>
<comment type="similarity">
    <text evidence="3">Belongs to the Nudix hydrolase family. NudK subfamily.</text>
</comment>
<keyword evidence="10" id="KW-1185">Reference proteome</keyword>
<dbReference type="Gene3D" id="3.90.79.10">
    <property type="entry name" value="Nucleoside Triphosphate Pyrophosphohydrolase"/>
    <property type="match status" value="1"/>
</dbReference>
<evidence type="ECO:0000256" key="2">
    <source>
        <dbReference type="ARBA" id="ARBA00001946"/>
    </source>
</evidence>
<evidence type="ECO:0000256" key="7">
    <source>
        <dbReference type="ARBA" id="ARBA00032272"/>
    </source>
</evidence>
<dbReference type="InterPro" id="IPR020084">
    <property type="entry name" value="NUDIX_hydrolase_CS"/>
</dbReference>
<dbReference type="SUPFAM" id="SSF55811">
    <property type="entry name" value="Nudix"/>
    <property type="match status" value="1"/>
</dbReference>
<dbReference type="InterPro" id="IPR015797">
    <property type="entry name" value="NUDIX_hydrolase-like_dom_sf"/>
</dbReference>
<dbReference type="Pfam" id="PF00293">
    <property type="entry name" value="NUDIX"/>
    <property type="match status" value="1"/>
</dbReference>
<sequence length="185" mass="20190">MDPDAPDFTERRLRGEVIHDGGFIRLEKDAVALPDGAEASRYVVRHCGAVAIAALTPAGGIVLVRQYRYPVGRHMLEIPAGKLEAGEEPLACAQRELLEETGYGAASWEWICDSHSSVGFTDEKLGIFVARDAERRQEPAPDASEFVQPIELAFDEAVAKVASGEITESKTQLILMWLARERAAG</sequence>
<dbReference type="PROSITE" id="PS51462">
    <property type="entry name" value="NUDIX"/>
    <property type="match status" value="1"/>
</dbReference>
<feature type="domain" description="Nudix hydrolase" evidence="8">
    <location>
        <begin position="44"/>
        <end position="174"/>
    </location>
</feature>
<dbReference type="GO" id="GO:0019693">
    <property type="term" value="P:ribose phosphate metabolic process"/>
    <property type="evidence" value="ECO:0007669"/>
    <property type="project" value="TreeGrafter"/>
</dbReference>
<comment type="cofactor">
    <cofactor evidence="2">
        <name>Mg(2+)</name>
        <dbReference type="ChEBI" id="CHEBI:18420"/>
    </cofactor>
</comment>
<reference evidence="9" key="1">
    <citation type="submission" date="2020-10" db="EMBL/GenBank/DDBJ databases">
        <title>An improved Amphimedon queenslandica hologenome assembly reveals how three proteobacterial symbionts can extend the metabolic phenotypic of their marine sponge host.</title>
        <authorList>
            <person name="Degnan B."/>
            <person name="Degnan S."/>
            <person name="Xiang X."/>
        </authorList>
    </citation>
    <scope>NUCLEOTIDE SEQUENCE</scope>
    <source>
        <strain evidence="9">AqS2</strain>
    </source>
</reference>
<dbReference type="GO" id="GO:0006753">
    <property type="term" value="P:nucleoside phosphate metabolic process"/>
    <property type="evidence" value="ECO:0007669"/>
    <property type="project" value="TreeGrafter"/>
</dbReference>
<dbReference type="Proteomes" id="UP000604381">
    <property type="component" value="Unassembled WGS sequence"/>
</dbReference>
<organism evidence="9 10">
    <name type="scientific">Candidatus Amphirhobacter heronislandensis</name>
    <dbReference type="NCBI Taxonomy" id="1732024"/>
    <lineage>
        <taxon>Bacteria</taxon>
        <taxon>Pseudomonadati</taxon>
        <taxon>Pseudomonadota</taxon>
        <taxon>Gammaproteobacteria</taxon>
        <taxon>Candidatus Tethybacterales</taxon>
        <taxon>Candidatus Tethybacteraceae</taxon>
        <taxon>Candidatus Amphirhobacter</taxon>
    </lineage>
</organism>
<accession>A0A930UCA8</accession>
<dbReference type="GO" id="GO:0005829">
    <property type="term" value="C:cytosol"/>
    <property type="evidence" value="ECO:0007669"/>
    <property type="project" value="TreeGrafter"/>
</dbReference>
<evidence type="ECO:0000313" key="9">
    <source>
        <dbReference type="EMBL" id="MBF2735290.1"/>
    </source>
</evidence>
<name>A0A930UCA8_9GAMM</name>
<dbReference type="GO" id="GO:0016787">
    <property type="term" value="F:hydrolase activity"/>
    <property type="evidence" value="ECO:0007669"/>
    <property type="project" value="UniProtKB-KW"/>
</dbReference>
<gene>
    <name evidence="9" type="ORF">ISN26_04290</name>
</gene>
<dbReference type="AlphaFoldDB" id="A0A930UCA8"/>
<protein>
    <recommendedName>
        <fullName evidence="4">GDP-mannose pyrophosphatase</fullName>
    </recommendedName>
    <alternativeName>
        <fullName evidence="6">GDP-mannose hydrolase</fullName>
    </alternativeName>
    <alternativeName>
        <fullName evidence="7">GDPMK</fullName>
    </alternativeName>
</protein>
<proteinExistence type="inferred from homology"/>
<comment type="caution">
    <text evidence="9">The sequence shown here is derived from an EMBL/GenBank/DDBJ whole genome shotgun (WGS) entry which is preliminary data.</text>
</comment>
<dbReference type="PANTHER" id="PTHR11839:SF18">
    <property type="entry name" value="NUDIX HYDROLASE DOMAIN-CONTAINING PROTEIN"/>
    <property type="match status" value="1"/>
</dbReference>
<dbReference type="EMBL" id="JADHEI010000033">
    <property type="protein sequence ID" value="MBF2735290.1"/>
    <property type="molecule type" value="Genomic_DNA"/>
</dbReference>
<evidence type="ECO:0000256" key="4">
    <source>
        <dbReference type="ARBA" id="ARBA00016377"/>
    </source>
</evidence>
<evidence type="ECO:0000256" key="1">
    <source>
        <dbReference type="ARBA" id="ARBA00000847"/>
    </source>
</evidence>
<dbReference type="InterPro" id="IPR000086">
    <property type="entry name" value="NUDIX_hydrolase_dom"/>
</dbReference>
<comment type="catalytic activity">
    <reaction evidence="1">
        <text>GDP-alpha-D-mannose + H2O = alpha-D-mannose 1-phosphate + GMP + 2 H(+)</text>
        <dbReference type="Rhea" id="RHEA:27978"/>
        <dbReference type="ChEBI" id="CHEBI:15377"/>
        <dbReference type="ChEBI" id="CHEBI:15378"/>
        <dbReference type="ChEBI" id="CHEBI:57527"/>
        <dbReference type="ChEBI" id="CHEBI:58115"/>
        <dbReference type="ChEBI" id="CHEBI:58409"/>
    </reaction>
</comment>
<keyword evidence="5 9" id="KW-0378">Hydrolase</keyword>
<dbReference type="PROSITE" id="PS00893">
    <property type="entry name" value="NUDIX_BOX"/>
    <property type="match status" value="1"/>
</dbReference>
<evidence type="ECO:0000259" key="8">
    <source>
        <dbReference type="PROSITE" id="PS51462"/>
    </source>
</evidence>
<evidence type="ECO:0000256" key="5">
    <source>
        <dbReference type="ARBA" id="ARBA00022801"/>
    </source>
</evidence>
<evidence type="ECO:0000256" key="6">
    <source>
        <dbReference type="ARBA" id="ARBA00032162"/>
    </source>
</evidence>
<dbReference type="PANTHER" id="PTHR11839">
    <property type="entry name" value="UDP/ADP-SUGAR PYROPHOSPHATASE"/>
    <property type="match status" value="1"/>
</dbReference>
<evidence type="ECO:0000256" key="3">
    <source>
        <dbReference type="ARBA" id="ARBA00007275"/>
    </source>
</evidence>